<protein>
    <submittedName>
        <fullName evidence="1">Uncharacterized protein</fullName>
    </submittedName>
</protein>
<evidence type="ECO:0000313" key="1">
    <source>
        <dbReference type="EMBL" id="KAL3514071.1"/>
    </source>
</evidence>
<dbReference type="EMBL" id="JBJUIK010000011">
    <property type="protein sequence ID" value="KAL3514071.1"/>
    <property type="molecule type" value="Genomic_DNA"/>
</dbReference>
<reference evidence="1 2" key="1">
    <citation type="submission" date="2024-11" db="EMBL/GenBank/DDBJ databases">
        <title>A near-complete genome assembly of Cinchona calisaya.</title>
        <authorList>
            <person name="Lian D.C."/>
            <person name="Zhao X.W."/>
            <person name="Wei L."/>
        </authorList>
    </citation>
    <scope>NUCLEOTIDE SEQUENCE [LARGE SCALE GENOMIC DNA]</scope>
    <source>
        <tissue evidence="1">Nenye</tissue>
    </source>
</reference>
<evidence type="ECO:0000313" key="2">
    <source>
        <dbReference type="Proteomes" id="UP001630127"/>
    </source>
</evidence>
<accession>A0ABD2Z3L6</accession>
<proteinExistence type="predicted"/>
<dbReference type="Proteomes" id="UP001630127">
    <property type="component" value="Unassembled WGS sequence"/>
</dbReference>
<organism evidence="1 2">
    <name type="scientific">Cinchona calisaya</name>
    <dbReference type="NCBI Taxonomy" id="153742"/>
    <lineage>
        <taxon>Eukaryota</taxon>
        <taxon>Viridiplantae</taxon>
        <taxon>Streptophyta</taxon>
        <taxon>Embryophyta</taxon>
        <taxon>Tracheophyta</taxon>
        <taxon>Spermatophyta</taxon>
        <taxon>Magnoliopsida</taxon>
        <taxon>eudicotyledons</taxon>
        <taxon>Gunneridae</taxon>
        <taxon>Pentapetalae</taxon>
        <taxon>asterids</taxon>
        <taxon>lamiids</taxon>
        <taxon>Gentianales</taxon>
        <taxon>Rubiaceae</taxon>
        <taxon>Cinchonoideae</taxon>
        <taxon>Cinchoneae</taxon>
        <taxon>Cinchona</taxon>
    </lineage>
</organism>
<sequence length="89" mass="10361">MDMVKKWFLDSKFSGGKQDAWTNDEAFFSWKDDFRNHKDKLQELRVQKVLLQLLKIGDSTLDLQVLPQALLALLQKVEPSTREQLVGEL</sequence>
<name>A0ABD2Z3L6_9GENT</name>
<keyword evidence="2" id="KW-1185">Reference proteome</keyword>
<dbReference type="AlphaFoldDB" id="A0ABD2Z3L6"/>
<comment type="caution">
    <text evidence="1">The sequence shown here is derived from an EMBL/GenBank/DDBJ whole genome shotgun (WGS) entry which is preliminary data.</text>
</comment>
<gene>
    <name evidence="1" type="ORF">ACH5RR_026788</name>
</gene>